<dbReference type="AlphaFoldDB" id="M2QFF9"/>
<feature type="region of interest" description="Disordered" evidence="1">
    <location>
        <begin position="46"/>
        <end position="73"/>
    </location>
</feature>
<reference evidence="2 3" key="1">
    <citation type="journal article" date="2012" name="Proc. Natl. Acad. Sci. U.S.A.">
        <title>Comparative genomics of Ceriporiopsis subvermispora and Phanerochaete chrysosporium provide insight into selective ligninolysis.</title>
        <authorList>
            <person name="Fernandez-Fueyo E."/>
            <person name="Ruiz-Duenas F.J."/>
            <person name="Ferreira P."/>
            <person name="Floudas D."/>
            <person name="Hibbett D.S."/>
            <person name="Canessa P."/>
            <person name="Larrondo L.F."/>
            <person name="James T.Y."/>
            <person name="Seelenfreund D."/>
            <person name="Lobos S."/>
            <person name="Polanco R."/>
            <person name="Tello M."/>
            <person name="Honda Y."/>
            <person name="Watanabe T."/>
            <person name="Watanabe T."/>
            <person name="Ryu J.S."/>
            <person name="Kubicek C.P."/>
            <person name="Schmoll M."/>
            <person name="Gaskell J."/>
            <person name="Hammel K.E."/>
            <person name="St John F.J."/>
            <person name="Vanden Wymelenberg A."/>
            <person name="Sabat G."/>
            <person name="Splinter BonDurant S."/>
            <person name="Syed K."/>
            <person name="Yadav J.S."/>
            <person name="Doddapaneni H."/>
            <person name="Subramanian V."/>
            <person name="Lavin J.L."/>
            <person name="Oguiza J.A."/>
            <person name="Perez G."/>
            <person name="Pisabarro A.G."/>
            <person name="Ramirez L."/>
            <person name="Santoyo F."/>
            <person name="Master E."/>
            <person name="Coutinho P.M."/>
            <person name="Henrissat B."/>
            <person name="Lombard V."/>
            <person name="Magnuson J.K."/>
            <person name="Kuees U."/>
            <person name="Hori C."/>
            <person name="Igarashi K."/>
            <person name="Samejima M."/>
            <person name="Held B.W."/>
            <person name="Barry K.W."/>
            <person name="LaButti K.M."/>
            <person name="Lapidus A."/>
            <person name="Lindquist E.A."/>
            <person name="Lucas S.M."/>
            <person name="Riley R."/>
            <person name="Salamov A.A."/>
            <person name="Hoffmeister D."/>
            <person name="Schwenk D."/>
            <person name="Hadar Y."/>
            <person name="Yarden O."/>
            <person name="de Vries R.P."/>
            <person name="Wiebenga A."/>
            <person name="Stenlid J."/>
            <person name="Eastwood D."/>
            <person name="Grigoriev I.V."/>
            <person name="Berka R.M."/>
            <person name="Blanchette R.A."/>
            <person name="Kersten P."/>
            <person name="Martinez A.T."/>
            <person name="Vicuna R."/>
            <person name="Cullen D."/>
        </authorList>
    </citation>
    <scope>NUCLEOTIDE SEQUENCE [LARGE SCALE GENOMIC DNA]</scope>
    <source>
        <strain evidence="2 3">B</strain>
    </source>
</reference>
<accession>M2QFF9</accession>
<organism evidence="2 3">
    <name type="scientific">Ceriporiopsis subvermispora (strain B)</name>
    <name type="common">White-rot fungus</name>
    <name type="synonym">Gelatoporia subvermispora</name>
    <dbReference type="NCBI Taxonomy" id="914234"/>
    <lineage>
        <taxon>Eukaryota</taxon>
        <taxon>Fungi</taxon>
        <taxon>Dikarya</taxon>
        <taxon>Basidiomycota</taxon>
        <taxon>Agaricomycotina</taxon>
        <taxon>Agaricomycetes</taxon>
        <taxon>Polyporales</taxon>
        <taxon>Gelatoporiaceae</taxon>
        <taxon>Gelatoporia</taxon>
    </lineage>
</organism>
<feature type="compositionally biased region" description="Low complexity" evidence="1">
    <location>
        <begin position="50"/>
        <end position="60"/>
    </location>
</feature>
<dbReference type="EMBL" id="KB445856">
    <property type="protein sequence ID" value="EMD30755.1"/>
    <property type="molecule type" value="Genomic_DNA"/>
</dbReference>
<evidence type="ECO:0000313" key="2">
    <source>
        <dbReference type="EMBL" id="EMD30755.1"/>
    </source>
</evidence>
<dbReference type="STRING" id="914234.M2QFF9"/>
<evidence type="ECO:0000256" key="1">
    <source>
        <dbReference type="SAM" id="MobiDB-lite"/>
    </source>
</evidence>
<evidence type="ECO:0000313" key="3">
    <source>
        <dbReference type="Proteomes" id="UP000016930"/>
    </source>
</evidence>
<dbReference type="OrthoDB" id="2803078at2759"/>
<proteinExistence type="predicted"/>
<keyword evidence="3" id="KW-1185">Reference proteome</keyword>
<name>M2QFF9_CERS8</name>
<feature type="region of interest" description="Disordered" evidence="1">
    <location>
        <begin position="110"/>
        <end position="140"/>
    </location>
</feature>
<dbReference type="PANTHER" id="PTHR31912:SF34">
    <property type="entry name" value="NOTOCHORD-RELATED PROTEIN"/>
    <property type="match status" value="1"/>
</dbReference>
<sequence length="566" mass="64472">MALRTLAYPQFFSQHPRHKDRWRCELCPDSAFLTLSRALRHEDLKQHLNPSDTPSSLPLPDFEPSTGGSRLDPQVTSFFQDWEQSLHGPALPDDPPDQLYDDWEGVLAANSSDPFEQPMPDHAPDDASSSSDEHEYVPSSDPYPYDLEQLQRDLQHAPDGGQLFFDDEDWWPWIDRKHALLDIMGGFPRSLFSEAELDAVKRHRERIANVAGVEPRTHDGALGNLYTTLDWYQIVKHEFANPLVRPHLHVYPEDSGTTLHEARQGRRWLHEMPADVACPMARSDHGLDFFVNELALVLLDPAHGPIPVLVERWFMRAGTLLARVRPVLLTDQRRAFIIDAREHSSIDVKLKFFYMSVVELLKPETQLEYHLPRPDHVAGVLVADHTPLKQWTVPVLNLWRIRANGKRVLSLPLWLYCDDTSGNSSKKWNKHNSILFTLAGLPRRLSQLMYNIHFLATSNIAPPLEMVEQLVDVLRDAHASGWEVWDSYYNEVVLLLPWILAFLGDNPMASEFASHIGMNGKFFCRENIALTLTPSTCLSRLAGAFTALLRAKKASKSRPRTPKAGK</sequence>
<protein>
    <recommendedName>
        <fullName evidence="4">C2H2-type domain-containing protein</fullName>
    </recommendedName>
</protein>
<dbReference type="HOGENOM" id="CLU_481458_0_0_1"/>
<dbReference type="Proteomes" id="UP000016930">
    <property type="component" value="Unassembled WGS sequence"/>
</dbReference>
<dbReference type="PANTHER" id="PTHR31912">
    <property type="entry name" value="IP13529P"/>
    <property type="match status" value="1"/>
</dbReference>
<gene>
    <name evidence="2" type="ORF">CERSUDRAFT_101017</name>
</gene>
<evidence type="ECO:0008006" key="4">
    <source>
        <dbReference type="Google" id="ProtNLM"/>
    </source>
</evidence>